<reference evidence="1" key="1">
    <citation type="submission" date="2024-03" db="EMBL/GenBank/DDBJ databases">
        <title>Novel Streptomyces species of biotechnological and ecological value are a feature of Machair soil.</title>
        <authorList>
            <person name="Prole J.R."/>
            <person name="Goodfellow M."/>
            <person name="Allenby N."/>
            <person name="Ward A.C."/>
        </authorList>
    </citation>
    <scope>NUCLEOTIDE SEQUENCE</scope>
    <source>
        <strain evidence="1">MS2.AVA.5</strain>
    </source>
</reference>
<accession>A0ACC6Q0L8</accession>
<evidence type="ECO:0000313" key="2">
    <source>
        <dbReference type="Proteomes" id="UP001377168"/>
    </source>
</evidence>
<gene>
    <name evidence="1" type="ORF">WKI67_27635</name>
</gene>
<protein>
    <submittedName>
        <fullName evidence="1">Uncharacterized protein</fullName>
    </submittedName>
</protein>
<sequence>MISEPELVGDEEGFGEPEIPGQRKDDAGDREATAETVSAADAPWFRRPPPQAWLWALGGAVTASAVWAAGLYVHESRGPDMGAYRESGNLCLDTEVKALSTALGEVDSPRPSGREHAARDMATCWIHLVDSTAKEADQYTPTTVFVTYALHKKTDPGPEFDAGVGTDMFFGDTEIAMERVEGLGERAYFVLSGGSGTPGLHVLDGQAVLTMTVSPGALSGSDTDVDPADASEIRPFMAEDMRALMAKLQS</sequence>
<comment type="caution">
    <text evidence="1">The sequence shown here is derived from an EMBL/GenBank/DDBJ whole genome shotgun (WGS) entry which is preliminary data.</text>
</comment>
<dbReference type="EMBL" id="JBBKAJ010000022">
    <property type="protein sequence ID" value="MEJ8637142.1"/>
    <property type="molecule type" value="Genomic_DNA"/>
</dbReference>
<evidence type="ECO:0000313" key="1">
    <source>
        <dbReference type="EMBL" id="MEJ8637142.1"/>
    </source>
</evidence>
<name>A0ACC6Q0L8_9ACTN</name>
<organism evidence="1 2">
    <name type="scientific">Streptomyces achmelvichensis</name>
    <dbReference type="NCBI Taxonomy" id="3134111"/>
    <lineage>
        <taxon>Bacteria</taxon>
        <taxon>Bacillati</taxon>
        <taxon>Actinomycetota</taxon>
        <taxon>Actinomycetes</taxon>
        <taxon>Kitasatosporales</taxon>
        <taxon>Streptomycetaceae</taxon>
        <taxon>Streptomyces</taxon>
    </lineage>
</organism>
<dbReference type="Proteomes" id="UP001377168">
    <property type="component" value="Unassembled WGS sequence"/>
</dbReference>
<keyword evidence="2" id="KW-1185">Reference proteome</keyword>
<proteinExistence type="predicted"/>